<dbReference type="SUPFAM" id="SSF141571">
    <property type="entry name" value="Pentapeptide repeat-like"/>
    <property type="match status" value="1"/>
</dbReference>
<evidence type="ECO:0000313" key="2">
    <source>
        <dbReference type="EMBL" id="QDH21707.1"/>
    </source>
</evidence>
<name>A0A4Y6UZP2_SACBS</name>
<evidence type="ECO:0008006" key="4">
    <source>
        <dbReference type="Google" id="ProtNLM"/>
    </source>
</evidence>
<proteinExistence type="predicted"/>
<organism evidence="2 3">
    <name type="scientific">Saccharibacillus brassicae</name>
    <dbReference type="NCBI Taxonomy" id="2583377"/>
    <lineage>
        <taxon>Bacteria</taxon>
        <taxon>Bacillati</taxon>
        <taxon>Bacillota</taxon>
        <taxon>Bacilli</taxon>
        <taxon>Bacillales</taxon>
        <taxon>Paenibacillaceae</taxon>
        <taxon>Saccharibacillus</taxon>
    </lineage>
</organism>
<evidence type="ECO:0000256" key="1">
    <source>
        <dbReference type="SAM" id="MobiDB-lite"/>
    </source>
</evidence>
<dbReference type="EMBL" id="CP041217">
    <property type="protein sequence ID" value="QDH21707.1"/>
    <property type="molecule type" value="Genomic_DNA"/>
</dbReference>
<evidence type="ECO:0000313" key="3">
    <source>
        <dbReference type="Proteomes" id="UP000316968"/>
    </source>
</evidence>
<keyword evidence="3" id="KW-1185">Reference proteome</keyword>
<dbReference type="AlphaFoldDB" id="A0A4Y6UZP2"/>
<reference evidence="2 3" key="1">
    <citation type="submission" date="2019-06" db="EMBL/GenBank/DDBJ databases">
        <title>Saccharibacillus brassicae sp. nov., an endophytic bacterium isolated from Chinese cabbage seeds (Brassica pekinensis).</title>
        <authorList>
            <person name="Jiang L."/>
            <person name="Lee J."/>
            <person name="Kim S.W."/>
        </authorList>
    </citation>
    <scope>NUCLEOTIDE SEQUENCE [LARGE SCALE GENOMIC DNA]</scope>
    <source>
        <strain evidence="3">KCTC 43072 / ATSA2</strain>
    </source>
</reference>
<protein>
    <recommendedName>
        <fullName evidence="4">Pentapeptide repeat-containing protein</fullName>
    </recommendedName>
</protein>
<accession>A0A4Y6UZP2</accession>
<dbReference type="KEGG" id="saca:FFV09_13145"/>
<gene>
    <name evidence="2" type="ORF">FFV09_13145</name>
</gene>
<feature type="compositionally biased region" description="Polar residues" evidence="1">
    <location>
        <begin position="50"/>
        <end position="59"/>
    </location>
</feature>
<dbReference type="Proteomes" id="UP000316968">
    <property type="component" value="Chromosome"/>
</dbReference>
<feature type="region of interest" description="Disordered" evidence="1">
    <location>
        <begin position="30"/>
        <end position="69"/>
    </location>
</feature>
<sequence>MLTFGQLFAPWALFTDEMLTFDPHLVRQASFSPDEDKGEDQGRTKAAAKNGSSPANQATPPARLGSARLGSARLGSARLGSARLGSARLGSARLGSARLGSARLGSARLGSANGLYVR</sequence>